<name>A0ACC1D070_9NEOP</name>
<dbReference type="Proteomes" id="UP000824533">
    <property type="component" value="Linkage Group LG12"/>
</dbReference>
<protein>
    <submittedName>
        <fullName evidence="1">Uncharacterized protein</fullName>
    </submittedName>
</protein>
<keyword evidence="2" id="KW-1185">Reference proteome</keyword>
<evidence type="ECO:0000313" key="2">
    <source>
        <dbReference type="Proteomes" id="UP000824533"/>
    </source>
</evidence>
<sequence>MEKEYNFLRPVTERIIAKLLQWLLLHLSIIIERKKDNIDNLLVEDKDNILVIHKTAENLPAHSQLLLYDIAERENLIHTSPSISETTLCIPQKDFPPAMSSIPCANAHFRFRASMPRFPDSAWPGCRQCPTTCSRHPSADARSPPSDCPTSGQFEGFRPLGRSPRGGAPLGRRTRRPNRNSYRFLQRKKFQSCEENISSPIEESQPRPNIDEKHVEATVNVINSTNENNCINTEDPDYIPEFNDDDSEQPSSSYNGRPKKGRKRKFVDQNSSIRKKKANNNEDYFSAKGKKVCAKEFNSSGCRCPLKCTEKISIDQRKKEFEKFWSSGSYEARCAILQGSVIEVKKNRSYSIHSKRAFICKKAFLITLGISQSRIDVALNKFREQAPIDDKRGVKSGGRNAIDEEQLLQIKQFIESLPKYSSHYCRASATFLAPNLNLSIIYDLYKEKYEKYVSFSRFRLSFYKDFNLRFKKPQKDTCLRCDLYKANKTIATGEQLSSLETEHKAHLDHAYKLRDQMKKDLAAAKINDSIQTLTFDLEKTHYLPRLPTSVVYYKRQLNLHNLGIHCGSDGKGYFYIWLEHEAGRGTQEVGSCLKKNISAHLKPDVTQLILWADSCGGQNRSIKMMLMLFHILHNHATLQKITIRFLQPGHTYLPNDSEFGDVECALKSQIRLYTAEDYISVMQNCRRKNKFVVTRLQKDDFKSVTPLQNIITNRKCDENKQKISWLSTFEIELRRDEPLKLFMKSKLEEEPQVIDISRGGKGRKQKSNFAIDLPILYPTGRELSTAKIQDLKELLKLIPTDAKGFYSFLRNAASSDFIDDTEGLGNSVDFDIEENCIED</sequence>
<evidence type="ECO:0000313" key="1">
    <source>
        <dbReference type="EMBL" id="KAJ0177334.1"/>
    </source>
</evidence>
<gene>
    <name evidence="1" type="ORF">K1T71_007343</name>
</gene>
<proteinExistence type="predicted"/>
<dbReference type="EMBL" id="CM034398">
    <property type="protein sequence ID" value="KAJ0177334.1"/>
    <property type="molecule type" value="Genomic_DNA"/>
</dbReference>
<comment type="caution">
    <text evidence="1">The sequence shown here is derived from an EMBL/GenBank/DDBJ whole genome shotgun (WGS) entry which is preliminary data.</text>
</comment>
<organism evidence="1 2">
    <name type="scientific">Dendrolimus kikuchii</name>
    <dbReference type="NCBI Taxonomy" id="765133"/>
    <lineage>
        <taxon>Eukaryota</taxon>
        <taxon>Metazoa</taxon>
        <taxon>Ecdysozoa</taxon>
        <taxon>Arthropoda</taxon>
        <taxon>Hexapoda</taxon>
        <taxon>Insecta</taxon>
        <taxon>Pterygota</taxon>
        <taxon>Neoptera</taxon>
        <taxon>Endopterygota</taxon>
        <taxon>Lepidoptera</taxon>
        <taxon>Glossata</taxon>
        <taxon>Ditrysia</taxon>
        <taxon>Bombycoidea</taxon>
        <taxon>Lasiocampidae</taxon>
        <taxon>Dendrolimus</taxon>
    </lineage>
</organism>
<accession>A0ACC1D070</accession>
<reference evidence="1 2" key="1">
    <citation type="journal article" date="2021" name="Front. Genet.">
        <title>Chromosome-Level Genome Assembly Reveals Significant Gene Expansion in the Toll and IMD Signaling Pathways of Dendrolimus kikuchii.</title>
        <authorList>
            <person name="Zhou J."/>
            <person name="Wu P."/>
            <person name="Xiong Z."/>
            <person name="Liu N."/>
            <person name="Zhao N."/>
            <person name="Ji M."/>
            <person name="Qiu Y."/>
            <person name="Yang B."/>
        </authorList>
    </citation>
    <scope>NUCLEOTIDE SEQUENCE [LARGE SCALE GENOMIC DNA]</scope>
    <source>
        <strain evidence="1">Ann1</strain>
    </source>
</reference>